<protein>
    <recommendedName>
        <fullName evidence="5">OmpA-like domain-containing protein</fullName>
    </recommendedName>
</protein>
<proteinExistence type="predicted"/>
<evidence type="ECO:0000256" key="3">
    <source>
        <dbReference type="ARBA" id="ARBA00023237"/>
    </source>
</evidence>
<evidence type="ECO:0000256" key="2">
    <source>
        <dbReference type="ARBA" id="ARBA00023136"/>
    </source>
</evidence>
<dbReference type="CDD" id="cd07185">
    <property type="entry name" value="OmpA_C-like"/>
    <property type="match status" value="1"/>
</dbReference>
<dbReference type="Pfam" id="PF00691">
    <property type="entry name" value="OmpA"/>
    <property type="match status" value="1"/>
</dbReference>
<evidence type="ECO:0000256" key="4">
    <source>
        <dbReference type="PROSITE-ProRule" id="PRU00473"/>
    </source>
</evidence>
<dbReference type="PANTHER" id="PTHR30329:SF21">
    <property type="entry name" value="LIPOPROTEIN YIAD-RELATED"/>
    <property type="match status" value="1"/>
</dbReference>
<dbReference type="InterPro" id="IPR006664">
    <property type="entry name" value="OMP_bac"/>
</dbReference>
<dbReference type="Proteomes" id="UP001156706">
    <property type="component" value="Unassembled WGS sequence"/>
</dbReference>
<evidence type="ECO:0000256" key="1">
    <source>
        <dbReference type="ARBA" id="ARBA00004442"/>
    </source>
</evidence>
<dbReference type="PRINTS" id="PR01021">
    <property type="entry name" value="OMPADOMAIN"/>
</dbReference>
<dbReference type="EMBL" id="BSOG01000005">
    <property type="protein sequence ID" value="GLR14660.1"/>
    <property type="molecule type" value="Genomic_DNA"/>
</dbReference>
<organism evidence="6 7">
    <name type="scientific">Chitinimonas prasina</name>
    <dbReference type="NCBI Taxonomy" id="1434937"/>
    <lineage>
        <taxon>Bacteria</taxon>
        <taxon>Pseudomonadati</taxon>
        <taxon>Pseudomonadota</taxon>
        <taxon>Betaproteobacteria</taxon>
        <taxon>Neisseriales</taxon>
        <taxon>Chitinibacteraceae</taxon>
        <taxon>Chitinimonas</taxon>
    </lineage>
</organism>
<dbReference type="PROSITE" id="PS51123">
    <property type="entry name" value="OMPA_2"/>
    <property type="match status" value="1"/>
</dbReference>
<dbReference type="PANTHER" id="PTHR30329">
    <property type="entry name" value="STATOR ELEMENT OF FLAGELLAR MOTOR COMPLEX"/>
    <property type="match status" value="1"/>
</dbReference>
<keyword evidence="3" id="KW-0998">Cell outer membrane</keyword>
<sequence length="210" mass="22308">MAGLLVQGVWAAELEPLTTGYRVDQRGVVVRSGFGLCWHSGTGPSPARVECGASVVAAPAVSPPPVMAPVAAIVPIPPPSILAAKVTLDADALFDFDKSDLRPAGMAALDGFLAELKDIRPEIIMTVGHTDRIGSDDYNQRLSERRVAAVKEYLVSKGIGQYRINTEGKGESEPATVPGSCEGMTRSDMISCLQPDRRVHIEVIGTRLAM</sequence>
<feature type="domain" description="OmpA-like" evidence="5">
    <location>
        <begin position="81"/>
        <end position="207"/>
    </location>
</feature>
<dbReference type="SUPFAM" id="SSF103088">
    <property type="entry name" value="OmpA-like"/>
    <property type="match status" value="1"/>
</dbReference>
<evidence type="ECO:0000313" key="7">
    <source>
        <dbReference type="Proteomes" id="UP001156706"/>
    </source>
</evidence>
<comment type="subcellular location">
    <subcellularLocation>
        <location evidence="1">Cell outer membrane</location>
    </subcellularLocation>
</comment>
<accession>A0ABQ5YI23</accession>
<name>A0ABQ5YI23_9NEIS</name>
<keyword evidence="7" id="KW-1185">Reference proteome</keyword>
<evidence type="ECO:0000313" key="6">
    <source>
        <dbReference type="EMBL" id="GLR14660.1"/>
    </source>
</evidence>
<reference evidence="7" key="1">
    <citation type="journal article" date="2019" name="Int. J. Syst. Evol. Microbiol.">
        <title>The Global Catalogue of Microorganisms (GCM) 10K type strain sequencing project: providing services to taxonomists for standard genome sequencing and annotation.</title>
        <authorList>
            <consortium name="The Broad Institute Genomics Platform"/>
            <consortium name="The Broad Institute Genome Sequencing Center for Infectious Disease"/>
            <person name="Wu L."/>
            <person name="Ma J."/>
        </authorList>
    </citation>
    <scope>NUCLEOTIDE SEQUENCE [LARGE SCALE GENOMIC DNA]</scope>
    <source>
        <strain evidence="7">NBRC 110044</strain>
    </source>
</reference>
<dbReference type="InterPro" id="IPR050330">
    <property type="entry name" value="Bact_OuterMem_StrucFunc"/>
</dbReference>
<gene>
    <name evidence="6" type="ORF">GCM10007907_34500</name>
</gene>
<dbReference type="Gene3D" id="3.30.1330.60">
    <property type="entry name" value="OmpA-like domain"/>
    <property type="match status" value="1"/>
</dbReference>
<dbReference type="InterPro" id="IPR006665">
    <property type="entry name" value="OmpA-like"/>
</dbReference>
<keyword evidence="2 4" id="KW-0472">Membrane</keyword>
<comment type="caution">
    <text evidence="6">The sequence shown here is derived from an EMBL/GenBank/DDBJ whole genome shotgun (WGS) entry which is preliminary data.</text>
</comment>
<dbReference type="InterPro" id="IPR036737">
    <property type="entry name" value="OmpA-like_sf"/>
</dbReference>
<dbReference type="InterPro" id="IPR002368">
    <property type="entry name" value="OmpA"/>
</dbReference>
<evidence type="ECO:0000259" key="5">
    <source>
        <dbReference type="PROSITE" id="PS51123"/>
    </source>
</evidence>
<dbReference type="PRINTS" id="PR01022">
    <property type="entry name" value="OUTRMMBRANEA"/>
</dbReference>